<comment type="subcellular location">
    <subcellularLocation>
        <location evidence="1">Cell membrane</location>
        <topology evidence="1">Multi-pass membrane protein</topology>
    </subcellularLocation>
</comment>
<reference evidence="8" key="1">
    <citation type="submission" date="2021-10" db="EMBL/GenBank/DDBJ databases">
        <title>Novel species in genus Arthrobacter.</title>
        <authorList>
            <person name="Liu Y."/>
        </authorList>
    </citation>
    <scope>NUCLEOTIDE SEQUENCE</scope>
    <source>
        <strain evidence="8">Zg-Y809</strain>
    </source>
</reference>
<feature type="compositionally biased region" description="Gly residues" evidence="6">
    <location>
        <begin position="18"/>
        <end position="45"/>
    </location>
</feature>
<feature type="transmembrane region" description="Helical" evidence="7">
    <location>
        <begin position="223"/>
        <end position="241"/>
    </location>
</feature>
<dbReference type="PANTHER" id="PTHR30250:SF11">
    <property type="entry name" value="O-ANTIGEN TRANSPORTER-RELATED"/>
    <property type="match status" value="1"/>
</dbReference>
<evidence type="ECO:0000313" key="8">
    <source>
        <dbReference type="EMBL" id="MCC3269649.1"/>
    </source>
</evidence>
<accession>A0A9X1M1Q4</accession>
<feature type="transmembrane region" description="Helical" evidence="7">
    <location>
        <begin position="521"/>
        <end position="544"/>
    </location>
</feature>
<dbReference type="GO" id="GO:0005886">
    <property type="term" value="C:plasma membrane"/>
    <property type="evidence" value="ECO:0007669"/>
    <property type="project" value="UniProtKB-SubCell"/>
</dbReference>
<feature type="transmembrane region" description="Helical" evidence="7">
    <location>
        <begin position="164"/>
        <end position="184"/>
    </location>
</feature>
<evidence type="ECO:0000256" key="2">
    <source>
        <dbReference type="ARBA" id="ARBA00022475"/>
    </source>
</evidence>
<keyword evidence="4 7" id="KW-1133">Transmembrane helix</keyword>
<feature type="transmembrane region" description="Helical" evidence="7">
    <location>
        <begin position="53"/>
        <end position="73"/>
    </location>
</feature>
<organism evidence="8 9">
    <name type="scientific">Arthrobacter gengyunqii</name>
    <dbReference type="NCBI Taxonomy" id="2886940"/>
    <lineage>
        <taxon>Bacteria</taxon>
        <taxon>Bacillati</taxon>
        <taxon>Actinomycetota</taxon>
        <taxon>Actinomycetes</taxon>
        <taxon>Micrococcales</taxon>
        <taxon>Micrococcaceae</taxon>
        <taxon>Arthrobacter</taxon>
    </lineage>
</organism>
<dbReference type="AlphaFoldDB" id="A0A9X1M1Q4"/>
<feature type="transmembrane region" description="Helical" evidence="7">
    <location>
        <begin position="85"/>
        <end position="108"/>
    </location>
</feature>
<feature type="region of interest" description="Disordered" evidence="6">
    <location>
        <begin position="256"/>
        <end position="282"/>
    </location>
</feature>
<name>A0A9X1M1Q4_9MICC</name>
<evidence type="ECO:0000256" key="4">
    <source>
        <dbReference type="ARBA" id="ARBA00022989"/>
    </source>
</evidence>
<evidence type="ECO:0000256" key="3">
    <source>
        <dbReference type="ARBA" id="ARBA00022692"/>
    </source>
</evidence>
<feature type="transmembrane region" description="Helical" evidence="7">
    <location>
        <begin position="496"/>
        <end position="515"/>
    </location>
</feature>
<protein>
    <submittedName>
        <fullName evidence="8">Lipopolysaccharide biosynthesis protein</fullName>
    </submittedName>
</protein>
<keyword evidence="3 7" id="KW-0812">Transmembrane</keyword>
<dbReference type="Proteomes" id="UP001139264">
    <property type="component" value="Unassembled WGS sequence"/>
</dbReference>
<evidence type="ECO:0000256" key="5">
    <source>
        <dbReference type="ARBA" id="ARBA00023136"/>
    </source>
</evidence>
<keyword evidence="2" id="KW-1003">Cell membrane</keyword>
<evidence type="ECO:0000256" key="7">
    <source>
        <dbReference type="SAM" id="Phobius"/>
    </source>
</evidence>
<evidence type="ECO:0000256" key="6">
    <source>
        <dbReference type="SAM" id="MobiDB-lite"/>
    </source>
</evidence>
<gene>
    <name evidence="8" type="ORF">LJ751_09770</name>
</gene>
<sequence>MSAAAPQGTLAAADPGRSGPGPGSPGPGAGSGARPGTGSGGGTGTGPLARTGAVSFLLVLTGSALAFGTTLLAGNLLGAEGTGTLFQITAFFAIAVTVCTAGADTGLVRFLSAARARGRTGDGPALLRMALLPVAAGSACAALALWLAAPRLQQWWGLEAEASIRIAAPFVICGAVMTVLFGALRGSRQVVRFATLQNLVLPLLRMAGLGAVIFLGAATELLTAAWVLPVLLICVLAALSLRRTLTPEPASTASAASAASAASGPTSAPTPLPAPARHPSLRPRAPKWREFWSFSGARGISAGIEVLLEWAGVLAVAVLLGPAAAGVFGVVNRCIRLGTMLDHTARIVSGPTLSEALAVGDTRAADKLFSSVTRLLILGAWPLYLVFIVFSAPVLGFFGDGFDDGASAFAVIAAAMLLVVSAGGVQSVLLMSGRSRWQLLNKAAALATAVVLYVTLIPVLGLTGAVLAWAAGALVDVGLAAFQVRRFLGIGTRLRTMALPAGLAFAVFGLGGWAVRLAAGPTLAGLLILLAAGGAAYLALLVLLRRPLGLAGILRKPSRVQQ</sequence>
<feature type="region of interest" description="Disordered" evidence="6">
    <location>
        <begin position="1"/>
        <end position="45"/>
    </location>
</feature>
<evidence type="ECO:0000256" key="1">
    <source>
        <dbReference type="ARBA" id="ARBA00004651"/>
    </source>
</evidence>
<feature type="transmembrane region" description="Helical" evidence="7">
    <location>
        <begin position="375"/>
        <end position="399"/>
    </location>
</feature>
<feature type="transmembrane region" description="Helical" evidence="7">
    <location>
        <begin position="196"/>
        <end position="217"/>
    </location>
</feature>
<feature type="transmembrane region" description="Helical" evidence="7">
    <location>
        <begin position="405"/>
        <end position="431"/>
    </location>
</feature>
<feature type="transmembrane region" description="Helical" evidence="7">
    <location>
        <begin position="129"/>
        <end position="149"/>
    </location>
</feature>
<feature type="compositionally biased region" description="Low complexity" evidence="6">
    <location>
        <begin position="256"/>
        <end position="267"/>
    </location>
</feature>
<proteinExistence type="predicted"/>
<dbReference type="PANTHER" id="PTHR30250">
    <property type="entry name" value="PST FAMILY PREDICTED COLANIC ACID TRANSPORTER"/>
    <property type="match status" value="1"/>
</dbReference>
<keyword evidence="5 7" id="KW-0472">Membrane</keyword>
<dbReference type="EMBL" id="JAJFZP010000007">
    <property type="protein sequence ID" value="MCC3269649.1"/>
    <property type="molecule type" value="Genomic_DNA"/>
</dbReference>
<dbReference type="InterPro" id="IPR050833">
    <property type="entry name" value="Poly_Biosynth_Transport"/>
</dbReference>
<evidence type="ECO:0000313" key="9">
    <source>
        <dbReference type="Proteomes" id="UP001139264"/>
    </source>
</evidence>
<comment type="caution">
    <text evidence="8">The sequence shown here is derived from an EMBL/GenBank/DDBJ whole genome shotgun (WGS) entry which is preliminary data.</text>
</comment>